<gene>
    <name evidence="1" type="ORF">R55214_HHFBAMCI_00121</name>
</gene>
<keyword evidence="2" id="KW-1185">Reference proteome</keyword>
<evidence type="ECO:0000313" key="1">
    <source>
        <dbReference type="EMBL" id="CAK1226015.1"/>
    </source>
</evidence>
<proteinExistence type="predicted"/>
<accession>A0ABM9MM84</accession>
<organism evidence="1 2">
    <name type="scientific">Fructobacillus evanidus</name>
    <dbReference type="NCBI Taxonomy" id="3064281"/>
    <lineage>
        <taxon>Bacteria</taxon>
        <taxon>Bacillati</taxon>
        <taxon>Bacillota</taxon>
        <taxon>Bacilli</taxon>
        <taxon>Lactobacillales</taxon>
        <taxon>Lactobacillaceae</taxon>
        <taxon>Fructobacillus</taxon>
    </lineage>
</organism>
<dbReference type="RefSeq" id="WP_338343161.1">
    <property type="nucleotide sequence ID" value="NZ_CAUZLH010000001.1"/>
</dbReference>
<name>A0ABM9MM84_9LACO</name>
<comment type="caution">
    <text evidence="1">The sequence shown here is derived from an EMBL/GenBank/DDBJ whole genome shotgun (WGS) entry which is preliminary data.</text>
</comment>
<sequence>MIFEVQTYKKVKGNQDPRNPTKHQDVLVGKYTVNVTNLSAATAFRKYGTATYGQKELRTSIPLDDFDYCLIGGKKYVVQERQTVNYRQSILVKEA</sequence>
<dbReference type="EMBL" id="CAUZMB010000001">
    <property type="protein sequence ID" value="CAK1226015.1"/>
    <property type="molecule type" value="Genomic_DNA"/>
</dbReference>
<evidence type="ECO:0008006" key="3">
    <source>
        <dbReference type="Google" id="ProtNLM"/>
    </source>
</evidence>
<dbReference type="Proteomes" id="UP001314166">
    <property type="component" value="Unassembled WGS sequence"/>
</dbReference>
<reference evidence="1 2" key="1">
    <citation type="submission" date="2023-10" db="EMBL/GenBank/DDBJ databases">
        <authorList>
            <person name="Botero Cardona J."/>
        </authorList>
    </citation>
    <scope>NUCLEOTIDE SEQUENCE [LARGE SCALE GENOMIC DNA]</scope>
    <source>
        <strain evidence="1 2">R-55214</strain>
    </source>
</reference>
<protein>
    <recommendedName>
        <fullName evidence="3">Phage protein</fullName>
    </recommendedName>
</protein>
<evidence type="ECO:0000313" key="2">
    <source>
        <dbReference type="Proteomes" id="UP001314166"/>
    </source>
</evidence>